<dbReference type="InterPro" id="IPR020843">
    <property type="entry name" value="ER"/>
</dbReference>
<evidence type="ECO:0000259" key="2">
    <source>
        <dbReference type="SMART" id="SM00829"/>
    </source>
</evidence>
<evidence type="ECO:0000256" key="1">
    <source>
        <dbReference type="ARBA" id="ARBA00022857"/>
    </source>
</evidence>
<evidence type="ECO:0000313" key="3">
    <source>
        <dbReference type="EMBL" id="KAJ9659979.1"/>
    </source>
</evidence>
<dbReference type="InterPro" id="IPR051603">
    <property type="entry name" value="Zinc-ADH_QOR/CCCR"/>
</dbReference>
<dbReference type="InterPro" id="IPR011032">
    <property type="entry name" value="GroES-like_sf"/>
</dbReference>
<dbReference type="Gene3D" id="3.90.180.10">
    <property type="entry name" value="Medium-chain alcohol dehydrogenases, catalytic domain"/>
    <property type="match status" value="1"/>
</dbReference>
<dbReference type="PANTHER" id="PTHR44154">
    <property type="entry name" value="QUINONE OXIDOREDUCTASE"/>
    <property type="match status" value="1"/>
</dbReference>
<dbReference type="InterPro" id="IPR036291">
    <property type="entry name" value="NAD(P)-bd_dom_sf"/>
</dbReference>
<dbReference type="Pfam" id="PF13602">
    <property type="entry name" value="ADH_zinc_N_2"/>
    <property type="match status" value="1"/>
</dbReference>
<name>A0ABQ9NRM4_9PEZI</name>
<feature type="domain" description="Enoyl reductase (ER)" evidence="2">
    <location>
        <begin position="14"/>
        <end position="321"/>
    </location>
</feature>
<sequence length="323" mass="34627">MPGTMKAAVVHEPGGPEVLKIEELPIPTPENGQVLIRVKAFGLNRSELFTRQGHSPGVKFPRVLGIEAVGIVEEAPENEFTKGDIVATAMGGMGRQFNGGYAEYTCVPAAQAQTIATSNELPWETLGAVPEMLQTAWGSLFKSLHLTKGERLLIRGGTTSVGLAAAAIAKNHGVHVASTTRRADREDMLRANGADEVFVDDGKVAEQAKGSFDKVLELVGTTTLEDSLLCVKQGGIVCMAGMVGNKWTLNDFSPMESIPSTVSLTTYTGGLPEFRETPLKEMIEQIAAGRLRVQVSKVFRLDEIVEAHRFMEEVGGGKVVVLP</sequence>
<organism evidence="3 4">
    <name type="scientific">Coniosporium apollinis</name>
    <dbReference type="NCBI Taxonomy" id="61459"/>
    <lineage>
        <taxon>Eukaryota</taxon>
        <taxon>Fungi</taxon>
        <taxon>Dikarya</taxon>
        <taxon>Ascomycota</taxon>
        <taxon>Pezizomycotina</taxon>
        <taxon>Dothideomycetes</taxon>
        <taxon>Dothideomycetes incertae sedis</taxon>
        <taxon>Coniosporium</taxon>
    </lineage>
</organism>
<dbReference type="Gene3D" id="3.40.50.720">
    <property type="entry name" value="NAD(P)-binding Rossmann-like Domain"/>
    <property type="match status" value="1"/>
</dbReference>
<accession>A0ABQ9NRM4</accession>
<dbReference type="SUPFAM" id="SSF51735">
    <property type="entry name" value="NAD(P)-binding Rossmann-fold domains"/>
    <property type="match status" value="1"/>
</dbReference>
<keyword evidence="4" id="KW-1185">Reference proteome</keyword>
<keyword evidence="1" id="KW-0521">NADP</keyword>
<gene>
    <name evidence="3" type="ORF">H2201_007084</name>
</gene>
<reference evidence="3" key="1">
    <citation type="submission" date="2022-10" db="EMBL/GenBank/DDBJ databases">
        <title>Culturing micro-colonial fungi from biological soil crusts in the Mojave desert and describing Neophaeococcomyces mojavensis, and introducing the new genera and species Taxawa tesnikishii.</title>
        <authorList>
            <person name="Kurbessoian T."/>
            <person name="Stajich J.E."/>
        </authorList>
    </citation>
    <scope>NUCLEOTIDE SEQUENCE</scope>
    <source>
        <strain evidence="3">TK_1</strain>
    </source>
</reference>
<protein>
    <recommendedName>
        <fullName evidence="2">Enoyl reductase (ER) domain-containing protein</fullName>
    </recommendedName>
</protein>
<comment type="caution">
    <text evidence="3">The sequence shown here is derived from an EMBL/GenBank/DDBJ whole genome shotgun (WGS) entry which is preliminary data.</text>
</comment>
<dbReference type="SMART" id="SM00829">
    <property type="entry name" value="PKS_ER"/>
    <property type="match status" value="1"/>
</dbReference>
<dbReference type="Pfam" id="PF08240">
    <property type="entry name" value="ADH_N"/>
    <property type="match status" value="1"/>
</dbReference>
<dbReference type="InterPro" id="IPR013154">
    <property type="entry name" value="ADH-like_N"/>
</dbReference>
<proteinExistence type="predicted"/>
<dbReference type="SUPFAM" id="SSF50129">
    <property type="entry name" value="GroES-like"/>
    <property type="match status" value="1"/>
</dbReference>
<dbReference type="PANTHER" id="PTHR44154:SF1">
    <property type="entry name" value="QUINONE OXIDOREDUCTASE"/>
    <property type="match status" value="1"/>
</dbReference>
<evidence type="ECO:0000313" key="4">
    <source>
        <dbReference type="Proteomes" id="UP001172684"/>
    </source>
</evidence>
<dbReference type="CDD" id="cd08243">
    <property type="entry name" value="quinone_oxidoreductase_like_1"/>
    <property type="match status" value="1"/>
</dbReference>
<dbReference type="EMBL" id="JAPDRL010000070">
    <property type="protein sequence ID" value="KAJ9659979.1"/>
    <property type="molecule type" value="Genomic_DNA"/>
</dbReference>
<dbReference type="Proteomes" id="UP001172684">
    <property type="component" value="Unassembled WGS sequence"/>
</dbReference>